<evidence type="ECO:0000313" key="3">
    <source>
        <dbReference type="RefSeq" id="WP_028311252.1"/>
    </source>
</evidence>
<name>A0A8B6X392_9BURK</name>
<proteinExistence type="predicted"/>
<feature type="domain" description="Contractile injection system tube protein N-terminal" evidence="1">
    <location>
        <begin position="31"/>
        <end position="166"/>
    </location>
</feature>
<reference evidence="3" key="3">
    <citation type="submission" date="2025-08" db="UniProtKB">
        <authorList>
            <consortium name="RefSeq"/>
        </authorList>
    </citation>
    <scope>IDENTIFICATION</scope>
</reference>
<protein>
    <submittedName>
        <fullName evidence="3">LysM peptidoglycan-binding domain-containing protein</fullName>
    </submittedName>
</protein>
<dbReference type="CDD" id="cd00118">
    <property type="entry name" value="LysM"/>
    <property type="match status" value="1"/>
</dbReference>
<reference evidence="3" key="2">
    <citation type="journal article" date="2014" name="Appl. Microbiol. Biotechnol.">
        <title>Exploiting the peptidoglycan-binding motif, LysM, for medical and industrial applications.</title>
        <authorList>
            <person name="Visweswaran G.R."/>
            <person name="Leenhouts K."/>
            <person name="van Roosmalen M."/>
            <person name="Kok J."/>
            <person name="Buist G."/>
        </authorList>
    </citation>
    <scope>NUCLEOTIDE SEQUENCE</scope>
</reference>
<dbReference type="AlphaFoldDB" id="A0A8B6X392"/>
<sequence>MPDASAAQGGKQLLTIQRCKLETDGSVTVVESDAFSALINPAKLTRSASISYTNDMPEGAIGNELKFKGYGNESLKFDLVFDGTGVIEGSAGKTVDGMVKALDKIVYDYDGDAHEPSRVQIVWGTTVFKGRLTSRSVDYTLFAPDGTPLRCKLSLGFDGFVSPQEAAVTANKSSPDLTHLVTVREGDTLPLLCYRIYRHAGYYPQVARVNGLDSVRRLKAGTVLRFPPLE</sequence>
<dbReference type="Pfam" id="PF19266">
    <property type="entry name" value="CIS_tube"/>
    <property type="match status" value="1"/>
</dbReference>
<reference evidence="3" key="1">
    <citation type="journal article" date="2008" name="Mol. Microbiol.">
        <title>LysM, a widely distributed protein motif for binding to (peptido)glycans.</title>
        <authorList>
            <person name="Buist G."/>
            <person name="Steen A."/>
            <person name="Kok J."/>
            <person name="Kuipers O.P."/>
        </authorList>
    </citation>
    <scope>NUCLEOTIDE SEQUENCE</scope>
</reference>
<dbReference type="RefSeq" id="WP_028311252.1">
    <property type="nucleotide sequence ID" value="NZ_AXWS01000008.1"/>
</dbReference>
<organism evidence="2 3">
    <name type="scientific">Derxia gummosa DSM 723</name>
    <dbReference type="NCBI Taxonomy" id="1121388"/>
    <lineage>
        <taxon>Bacteria</taxon>
        <taxon>Pseudomonadati</taxon>
        <taxon>Pseudomonadota</taxon>
        <taxon>Betaproteobacteria</taxon>
        <taxon>Burkholderiales</taxon>
        <taxon>Alcaligenaceae</taxon>
        <taxon>Derxia</taxon>
    </lineage>
</organism>
<dbReference type="InterPro" id="IPR018392">
    <property type="entry name" value="LysM"/>
</dbReference>
<dbReference type="Proteomes" id="UP000675920">
    <property type="component" value="Unplaced"/>
</dbReference>
<dbReference type="InterPro" id="IPR045361">
    <property type="entry name" value="CIS_tube_prot_N"/>
</dbReference>
<keyword evidence="2" id="KW-1185">Reference proteome</keyword>
<evidence type="ECO:0000313" key="2">
    <source>
        <dbReference type="Proteomes" id="UP000675920"/>
    </source>
</evidence>
<evidence type="ECO:0000259" key="1">
    <source>
        <dbReference type="Pfam" id="PF19266"/>
    </source>
</evidence>
<accession>A0A8B6X392</accession>